<evidence type="ECO:0000256" key="2">
    <source>
        <dbReference type="ARBA" id="ARBA00022741"/>
    </source>
</evidence>
<keyword evidence="4" id="KW-0067">ATP-binding</keyword>
<keyword evidence="3" id="KW-0418">Kinase</keyword>
<dbReference type="Pfam" id="PF00288">
    <property type="entry name" value="GHMP_kinases_N"/>
    <property type="match status" value="1"/>
</dbReference>
<dbReference type="InterPro" id="IPR020568">
    <property type="entry name" value="Ribosomal_Su5_D2-typ_SF"/>
</dbReference>
<sequence>MNFNFIKSYAKINLLLSVVGKIKFGLHKIESLVTFLNLYDEIHIKKINGKKHKIIFYGKFSKNISKNNTISNLLKILDQQKLLKSQKYFIKIKKNIPQQSGMGGGSMNAASLITYFLSKNIIQLSRDKTIKIANLIGSDVKLGLDYKNTILFSNQKLIRLKNRIGLYCVVVKPNFG</sequence>
<name>A0A382Z2I9_9ZZZZ</name>
<dbReference type="GO" id="GO:0005524">
    <property type="term" value="F:ATP binding"/>
    <property type="evidence" value="ECO:0007669"/>
    <property type="project" value="UniProtKB-KW"/>
</dbReference>
<dbReference type="Gene3D" id="3.30.230.10">
    <property type="match status" value="1"/>
</dbReference>
<feature type="non-terminal residue" evidence="6">
    <location>
        <position position="176"/>
    </location>
</feature>
<protein>
    <recommendedName>
        <fullName evidence="5">GHMP kinase N-terminal domain-containing protein</fullName>
    </recommendedName>
</protein>
<keyword evidence="1" id="KW-0808">Transferase</keyword>
<dbReference type="PANTHER" id="PTHR43527:SF2">
    <property type="entry name" value="4-DIPHOSPHOCYTIDYL-2-C-METHYL-D-ERYTHRITOL KINASE, CHLOROPLASTIC"/>
    <property type="match status" value="1"/>
</dbReference>
<reference evidence="6" key="1">
    <citation type="submission" date="2018-05" db="EMBL/GenBank/DDBJ databases">
        <authorList>
            <person name="Lanie J.A."/>
            <person name="Ng W.-L."/>
            <person name="Kazmierczak K.M."/>
            <person name="Andrzejewski T.M."/>
            <person name="Davidsen T.M."/>
            <person name="Wayne K.J."/>
            <person name="Tettelin H."/>
            <person name="Glass J.I."/>
            <person name="Rusch D."/>
            <person name="Podicherti R."/>
            <person name="Tsui H.-C.T."/>
            <person name="Winkler M.E."/>
        </authorList>
    </citation>
    <scope>NUCLEOTIDE SEQUENCE</scope>
</reference>
<dbReference type="InterPro" id="IPR014721">
    <property type="entry name" value="Ribsml_uS5_D2-typ_fold_subgr"/>
</dbReference>
<dbReference type="SUPFAM" id="SSF54211">
    <property type="entry name" value="Ribosomal protein S5 domain 2-like"/>
    <property type="match status" value="1"/>
</dbReference>
<dbReference type="PANTHER" id="PTHR43527">
    <property type="entry name" value="4-DIPHOSPHOCYTIDYL-2-C-METHYL-D-ERYTHRITOL KINASE, CHLOROPLASTIC"/>
    <property type="match status" value="1"/>
</dbReference>
<evidence type="ECO:0000259" key="5">
    <source>
        <dbReference type="Pfam" id="PF00288"/>
    </source>
</evidence>
<evidence type="ECO:0000256" key="1">
    <source>
        <dbReference type="ARBA" id="ARBA00022679"/>
    </source>
</evidence>
<evidence type="ECO:0000256" key="3">
    <source>
        <dbReference type="ARBA" id="ARBA00022777"/>
    </source>
</evidence>
<dbReference type="GO" id="GO:0050515">
    <property type="term" value="F:4-(cytidine 5'-diphospho)-2-C-methyl-D-erythritol kinase activity"/>
    <property type="evidence" value="ECO:0007669"/>
    <property type="project" value="TreeGrafter"/>
</dbReference>
<dbReference type="AlphaFoldDB" id="A0A382Z2I9"/>
<dbReference type="InterPro" id="IPR006204">
    <property type="entry name" value="GHMP_kinase_N_dom"/>
</dbReference>
<gene>
    <name evidence="6" type="ORF">METZ01_LOCUS442588</name>
</gene>
<evidence type="ECO:0000256" key="4">
    <source>
        <dbReference type="ARBA" id="ARBA00022840"/>
    </source>
</evidence>
<accession>A0A382Z2I9</accession>
<dbReference type="EMBL" id="UINC01180505">
    <property type="protein sequence ID" value="SVD89734.1"/>
    <property type="molecule type" value="Genomic_DNA"/>
</dbReference>
<evidence type="ECO:0000313" key="6">
    <source>
        <dbReference type="EMBL" id="SVD89734.1"/>
    </source>
</evidence>
<keyword evidence="2" id="KW-0547">Nucleotide-binding</keyword>
<proteinExistence type="predicted"/>
<feature type="domain" description="GHMP kinase N-terminal" evidence="5">
    <location>
        <begin position="73"/>
        <end position="140"/>
    </location>
</feature>
<organism evidence="6">
    <name type="scientific">marine metagenome</name>
    <dbReference type="NCBI Taxonomy" id="408172"/>
    <lineage>
        <taxon>unclassified sequences</taxon>
        <taxon>metagenomes</taxon>
        <taxon>ecological metagenomes</taxon>
    </lineage>
</organism>